<dbReference type="Pfam" id="PF21834">
    <property type="entry name" value="DUF6894"/>
    <property type="match status" value="1"/>
</dbReference>
<gene>
    <name evidence="2" type="ORF">H0S73_11315</name>
</gene>
<evidence type="ECO:0000313" key="3">
    <source>
        <dbReference type="Proteomes" id="UP000572984"/>
    </source>
</evidence>
<feature type="domain" description="DUF6894" evidence="1">
    <location>
        <begin position="3"/>
        <end position="72"/>
    </location>
</feature>
<name>A0A838BNT5_9HYPH</name>
<dbReference type="Proteomes" id="UP000572984">
    <property type="component" value="Unassembled WGS sequence"/>
</dbReference>
<protein>
    <recommendedName>
        <fullName evidence="1">DUF6894 domain-containing protein</fullName>
    </recommendedName>
</protein>
<dbReference type="AlphaFoldDB" id="A0A838BNT5"/>
<organism evidence="2 3">
    <name type="scientific">Microvirga mediterraneensis</name>
    <dbReference type="NCBI Taxonomy" id="2754695"/>
    <lineage>
        <taxon>Bacteria</taxon>
        <taxon>Pseudomonadati</taxon>
        <taxon>Pseudomonadota</taxon>
        <taxon>Alphaproteobacteria</taxon>
        <taxon>Hyphomicrobiales</taxon>
        <taxon>Methylobacteriaceae</taxon>
        <taxon>Microvirga</taxon>
    </lineage>
</organism>
<sequence length="76" mass="8603">MPRYYIDVKSHFCTDEDPSGIELPDLQAARVEATKVAERLLKSWAGMLPHYSSEVMIEIVGEDLRPVLIIPCSEIE</sequence>
<dbReference type="RefSeq" id="WP_181052247.1">
    <property type="nucleotide sequence ID" value="NZ_JACDXJ010000001.1"/>
</dbReference>
<dbReference type="InterPro" id="IPR054189">
    <property type="entry name" value="DUF6894"/>
</dbReference>
<accession>A0A838BNT5</accession>
<evidence type="ECO:0000313" key="2">
    <source>
        <dbReference type="EMBL" id="MBA1156715.1"/>
    </source>
</evidence>
<comment type="caution">
    <text evidence="2">The sequence shown here is derived from an EMBL/GenBank/DDBJ whole genome shotgun (WGS) entry which is preliminary data.</text>
</comment>
<keyword evidence="3" id="KW-1185">Reference proteome</keyword>
<reference evidence="2 3" key="1">
    <citation type="submission" date="2020-07" db="EMBL/GenBank/DDBJ databases">
        <title>Draft genome and description of Microvirga mediterraneensis Marseille-Q2068 sp. nov.</title>
        <authorList>
            <person name="Boxberger M."/>
        </authorList>
    </citation>
    <scope>NUCLEOTIDE SEQUENCE [LARGE SCALE GENOMIC DNA]</scope>
    <source>
        <strain evidence="2 3">Marseille-Q2068</strain>
    </source>
</reference>
<dbReference type="EMBL" id="JACDXJ010000001">
    <property type="protein sequence ID" value="MBA1156715.1"/>
    <property type="molecule type" value="Genomic_DNA"/>
</dbReference>
<evidence type="ECO:0000259" key="1">
    <source>
        <dbReference type="Pfam" id="PF21834"/>
    </source>
</evidence>
<proteinExistence type="predicted"/>